<dbReference type="EMBL" id="BPLQ01011325">
    <property type="protein sequence ID" value="GIY57343.1"/>
    <property type="molecule type" value="Genomic_DNA"/>
</dbReference>
<dbReference type="Proteomes" id="UP001054837">
    <property type="component" value="Unassembled WGS sequence"/>
</dbReference>
<gene>
    <name evidence="1" type="ORF">CDAR_526191</name>
</gene>
<proteinExistence type="predicted"/>
<evidence type="ECO:0000313" key="2">
    <source>
        <dbReference type="Proteomes" id="UP001054837"/>
    </source>
</evidence>
<dbReference type="AlphaFoldDB" id="A0AAV4UHW0"/>
<evidence type="ECO:0000313" key="1">
    <source>
        <dbReference type="EMBL" id="GIY57343.1"/>
    </source>
</evidence>
<keyword evidence="2" id="KW-1185">Reference proteome</keyword>
<protein>
    <submittedName>
        <fullName evidence="1">Uncharacterized protein</fullName>
    </submittedName>
</protein>
<comment type="caution">
    <text evidence="1">The sequence shown here is derived from an EMBL/GenBank/DDBJ whole genome shotgun (WGS) entry which is preliminary data.</text>
</comment>
<reference evidence="1 2" key="1">
    <citation type="submission" date="2021-06" db="EMBL/GenBank/DDBJ databases">
        <title>Caerostris darwini draft genome.</title>
        <authorList>
            <person name="Kono N."/>
            <person name="Arakawa K."/>
        </authorList>
    </citation>
    <scope>NUCLEOTIDE SEQUENCE [LARGE SCALE GENOMIC DNA]</scope>
</reference>
<accession>A0AAV4UHW0</accession>
<name>A0AAV4UHW0_9ARAC</name>
<sequence>MKIGVSPELASLGEPCSACIIVDITGEQYTPRDRLANKWLFRHQTKLPFPYRGEYNLEQARTVIKRLHDEKDAGLGQFVAVKGDAHKDFFFKSCRLPKCVMKSEMLGDCSKCSKRMAYTLAHYLERRGCRYYMKNHWT</sequence>
<organism evidence="1 2">
    <name type="scientific">Caerostris darwini</name>
    <dbReference type="NCBI Taxonomy" id="1538125"/>
    <lineage>
        <taxon>Eukaryota</taxon>
        <taxon>Metazoa</taxon>
        <taxon>Ecdysozoa</taxon>
        <taxon>Arthropoda</taxon>
        <taxon>Chelicerata</taxon>
        <taxon>Arachnida</taxon>
        <taxon>Araneae</taxon>
        <taxon>Araneomorphae</taxon>
        <taxon>Entelegynae</taxon>
        <taxon>Araneoidea</taxon>
        <taxon>Araneidae</taxon>
        <taxon>Caerostris</taxon>
    </lineage>
</organism>